<dbReference type="RefSeq" id="WP_345557626.1">
    <property type="nucleotide sequence ID" value="NZ_BAABIK010000021.1"/>
</dbReference>
<feature type="domain" description="Pyridoxamine 5'-phosphate oxidase N-terminal" evidence="1">
    <location>
        <begin position="3"/>
        <end position="125"/>
    </location>
</feature>
<organism evidence="2 3">
    <name type="scientific">Streptomonospora halophila</name>
    <dbReference type="NCBI Taxonomy" id="427369"/>
    <lineage>
        <taxon>Bacteria</taxon>
        <taxon>Bacillati</taxon>
        <taxon>Actinomycetota</taxon>
        <taxon>Actinomycetes</taxon>
        <taxon>Streptosporangiales</taxon>
        <taxon>Nocardiopsidaceae</taxon>
        <taxon>Streptomonospora</taxon>
    </lineage>
</organism>
<gene>
    <name evidence="2" type="ORF">GCM10023224_35970</name>
</gene>
<dbReference type="InterPro" id="IPR012349">
    <property type="entry name" value="Split_barrel_FMN-bd"/>
</dbReference>
<dbReference type="SUPFAM" id="SSF50475">
    <property type="entry name" value="FMN-binding split barrel"/>
    <property type="match status" value="1"/>
</dbReference>
<evidence type="ECO:0000313" key="2">
    <source>
        <dbReference type="EMBL" id="GAA4948761.1"/>
    </source>
</evidence>
<proteinExistence type="predicted"/>
<evidence type="ECO:0000313" key="3">
    <source>
        <dbReference type="Proteomes" id="UP001499993"/>
    </source>
</evidence>
<dbReference type="InterPro" id="IPR024031">
    <property type="entry name" value="MSMEG_5819/OxyR"/>
</dbReference>
<accession>A0ABP9GPH2</accession>
<dbReference type="NCBIfam" id="TIGR04023">
    <property type="entry name" value="PPOX_MSMEG_5819"/>
    <property type="match status" value="1"/>
</dbReference>
<keyword evidence="3" id="KW-1185">Reference proteome</keyword>
<dbReference type="Pfam" id="PF01243">
    <property type="entry name" value="PNPOx_N"/>
    <property type="match status" value="1"/>
</dbReference>
<dbReference type="EMBL" id="BAABIK010000021">
    <property type="protein sequence ID" value="GAA4948761.1"/>
    <property type="molecule type" value="Genomic_DNA"/>
</dbReference>
<name>A0ABP9GPH2_9ACTN</name>
<sequence>MPFTEHERAYLDSQHIGRLSTAGPRGPHTRPVGFVLNDDGTVDIGGIALSTTRKYRNIEERPGSEVSFLVDDLEPEQPGAIAPGWGRGVEIRGGAELLTDTDPPIAPGAFSREVIRVHPRRIISWHLNPDAPDVHGRAA</sequence>
<reference evidence="3" key="1">
    <citation type="journal article" date="2019" name="Int. J. Syst. Evol. Microbiol.">
        <title>The Global Catalogue of Microorganisms (GCM) 10K type strain sequencing project: providing services to taxonomists for standard genome sequencing and annotation.</title>
        <authorList>
            <consortium name="The Broad Institute Genomics Platform"/>
            <consortium name="The Broad Institute Genome Sequencing Center for Infectious Disease"/>
            <person name="Wu L."/>
            <person name="Ma J."/>
        </authorList>
    </citation>
    <scope>NUCLEOTIDE SEQUENCE [LARGE SCALE GENOMIC DNA]</scope>
    <source>
        <strain evidence="3">JCM 18123</strain>
    </source>
</reference>
<protein>
    <submittedName>
        <fullName evidence="2">PPOX class F420-dependent oxidoreductase</fullName>
    </submittedName>
</protein>
<dbReference type="Proteomes" id="UP001499993">
    <property type="component" value="Unassembled WGS sequence"/>
</dbReference>
<evidence type="ECO:0000259" key="1">
    <source>
        <dbReference type="Pfam" id="PF01243"/>
    </source>
</evidence>
<dbReference type="Gene3D" id="2.30.110.10">
    <property type="entry name" value="Electron Transport, Fmn-binding Protein, Chain A"/>
    <property type="match status" value="1"/>
</dbReference>
<comment type="caution">
    <text evidence="2">The sequence shown here is derived from an EMBL/GenBank/DDBJ whole genome shotgun (WGS) entry which is preliminary data.</text>
</comment>
<dbReference type="InterPro" id="IPR011576">
    <property type="entry name" value="Pyridox_Oxase_N"/>
</dbReference>